<name>A0A2A9EP89_9MICO</name>
<comment type="caution">
    <text evidence="3">The sequence shown here is derived from an EMBL/GenBank/DDBJ whole genome shotgun (WGS) entry which is preliminary data.</text>
</comment>
<evidence type="ECO:0000256" key="1">
    <source>
        <dbReference type="SAM" id="MobiDB-lite"/>
    </source>
</evidence>
<keyword evidence="2" id="KW-1133">Transmembrane helix</keyword>
<proteinExistence type="predicted"/>
<sequence length="258" mass="28346">MDDGLSTGTTALLVLLVAAVLAVGVWVQMRREKRYTSDRQDFSRQGGWRRFPADMWTEDWQGPPFRPGRDNYAAEIMVAERAGLRVFFLEYVYLTTDQIRADGSRVKKPHLVVGVDLPASLPEVAFERGARAGLATAVGGQDVTVGHPQIDNHWRITSADPEFARALVQGGFAHALARPELQGAQLRIVGSTLMWWEKGFDLSEVLTKVGRVEPALVALARAVPEDLVRAYGSEPRPLLPTEPLPSGSTPRAGRPPTQ</sequence>
<evidence type="ECO:0000313" key="4">
    <source>
        <dbReference type="Proteomes" id="UP000222106"/>
    </source>
</evidence>
<dbReference type="RefSeq" id="WP_098484741.1">
    <property type="nucleotide sequence ID" value="NZ_PDJI01000004.1"/>
</dbReference>
<evidence type="ECO:0000313" key="3">
    <source>
        <dbReference type="EMBL" id="PFG40907.1"/>
    </source>
</evidence>
<feature type="region of interest" description="Disordered" evidence="1">
    <location>
        <begin position="233"/>
        <end position="258"/>
    </location>
</feature>
<dbReference type="EMBL" id="PDJI01000004">
    <property type="protein sequence ID" value="PFG40907.1"/>
    <property type="molecule type" value="Genomic_DNA"/>
</dbReference>
<keyword evidence="4" id="KW-1185">Reference proteome</keyword>
<gene>
    <name evidence="3" type="ORF">ATJ97_3449</name>
</gene>
<feature type="transmembrane region" description="Helical" evidence="2">
    <location>
        <begin position="6"/>
        <end position="27"/>
    </location>
</feature>
<dbReference type="Proteomes" id="UP000222106">
    <property type="component" value="Unassembled WGS sequence"/>
</dbReference>
<evidence type="ECO:0000256" key="2">
    <source>
        <dbReference type="SAM" id="Phobius"/>
    </source>
</evidence>
<keyword evidence="2" id="KW-0472">Membrane</keyword>
<protein>
    <submittedName>
        <fullName evidence="3">Uncharacterized protein</fullName>
    </submittedName>
</protein>
<dbReference type="AlphaFoldDB" id="A0A2A9EP89"/>
<dbReference type="OrthoDB" id="3429251at2"/>
<accession>A0A2A9EP89</accession>
<reference evidence="3 4" key="1">
    <citation type="submission" date="2017-10" db="EMBL/GenBank/DDBJ databases">
        <title>Sequencing the genomes of 1000 actinobacteria strains.</title>
        <authorList>
            <person name="Klenk H.-P."/>
        </authorList>
    </citation>
    <scope>NUCLEOTIDE SEQUENCE [LARGE SCALE GENOMIC DNA]</scope>
    <source>
        <strain evidence="3 4">DSM 21838</strain>
    </source>
</reference>
<organism evidence="3 4">
    <name type="scientific">Georgenia soli</name>
    <dbReference type="NCBI Taxonomy" id="638953"/>
    <lineage>
        <taxon>Bacteria</taxon>
        <taxon>Bacillati</taxon>
        <taxon>Actinomycetota</taxon>
        <taxon>Actinomycetes</taxon>
        <taxon>Micrococcales</taxon>
        <taxon>Bogoriellaceae</taxon>
        <taxon>Georgenia</taxon>
    </lineage>
</organism>
<keyword evidence="2" id="KW-0812">Transmembrane</keyword>